<dbReference type="RefSeq" id="WP_188775080.1">
    <property type="nucleotide sequence ID" value="NZ_BMMB01000004.1"/>
</dbReference>
<dbReference type="EMBL" id="JAVDQH010000033">
    <property type="protein sequence ID" value="MDR6246601.1"/>
    <property type="molecule type" value="Genomic_DNA"/>
</dbReference>
<accession>A0ABU1J5X2</accession>
<evidence type="ECO:0000313" key="1">
    <source>
        <dbReference type="EMBL" id="MDR6246601.1"/>
    </source>
</evidence>
<proteinExistence type="predicted"/>
<gene>
    <name evidence="1" type="ORF">JOC58_004546</name>
</gene>
<comment type="caution">
    <text evidence="1">The sequence shown here is derived from an EMBL/GenBank/DDBJ whole genome shotgun (WGS) entry which is preliminary data.</text>
</comment>
<dbReference type="Proteomes" id="UP001185028">
    <property type="component" value="Unassembled WGS sequence"/>
</dbReference>
<reference evidence="1 2" key="1">
    <citation type="submission" date="2023-07" db="EMBL/GenBank/DDBJ databases">
        <title>Genomic Encyclopedia of Type Strains, Phase IV (KMG-IV): sequencing the most valuable type-strain genomes for metagenomic binning, comparative biology and taxonomic classification.</title>
        <authorList>
            <person name="Goeker M."/>
        </authorList>
    </citation>
    <scope>NUCLEOTIDE SEQUENCE [LARGE SCALE GENOMIC DNA]</scope>
    <source>
        <strain evidence="1 2">DSM 22170</strain>
    </source>
</reference>
<organism evidence="1 2">
    <name type="scientific">Paenibacillus hunanensis</name>
    <dbReference type="NCBI Taxonomy" id="539262"/>
    <lineage>
        <taxon>Bacteria</taxon>
        <taxon>Bacillati</taxon>
        <taxon>Bacillota</taxon>
        <taxon>Bacilli</taxon>
        <taxon>Bacillales</taxon>
        <taxon>Paenibacillaceae</taxon>
        <taxon>Paenibacillus</taxon>
    </lineage>
</organism>
<name>A0ABU1J5X2_9BACL</name>
<evidence type="ECO:0000313" key="2">
    <source>
        <dbReference type="Proteomes" id="UP001185028"/>
    </source>
</evidence>
<sequence length="52" mass="5996">MENTNNQNTLEMVTPELDLMTQLRQIVSNRENSDLAVRGKVTQLLNQYMDAN</sequence>
<protein>
    <submittedName>
        <fullName evidence="1">Uncharacterized protein</fullName>
    </submittedName>
</protein>
<keyword evidence="2" id="KW-1185">Reference proteome</keyword>